<dbReference type="EMBL" id="LN483142">
    <property type="protein sequence ID" value="CED83503.1"/>
    <property type="molecule type" value="Genomic_DNA"/>
</dbReference>
<evidence type="ECO:0000256" key="1">
    <source>
        <dbReference type="SAM" id="Phobius"/>
    </source>
</evidence>
<protein>
    <submittedName>
        <fullName evidence="2">Uncharacterized protein</fullName>
    </submittedName>
</protein>
<dbReference type="AlphaFoldDB" id="A0A0F7SU55"/>
<name>A0A0F7SU55_PHARH</name>
<feature type="transmembrane region" description="Helical" evidence="1">
    <location>
        <begin position="49"/>
        <end position="73"/>
    </location>
</feature>
<reference evidence="2" key="1">
    <citation type="submission" date="2014-08" db="EMBL/GenBank/DDBJ databases">
        <authorList>
            <person name="Sharma Rahul"/>
            <person name="Thines Marco"/>
        </authorList>
    </citation>
    <scope>NUCLEOTIDE SEQUENCE</scope>
</reference>
<keyword evidence="1" id="KW-1133">Transmembrane helix</keyword>
<organism evidence="2">
    <name type="scientific">Phaffia rhodozyma</name>
    <name type="common">Yeast</name>
    <name type="synonym">Xanthophyllomyces dendrorhous</name>
    <dbReference type="NCBI Taxonomy" id="264483"/>
    <lineage>
        <taxon>Eukaryota</taxon>
        <taxon>Fungi</taxon>
        <taxon>Dikarya</taxon>
        <taxon>Basidiomycota</taxon>
        <taxon>Agaricomycotina</taxon>
        <taxon>Tremellomycetes</taxon>
        <taxon>Cystofilobasidiales</taxon>
        <taxon>Mrakiaceae</taxon>
        <taxon>Phaffia</taxon>
    </lineage>
</organism>
<proteinExistence type="predicted"/>
<evidence type="ECO:0000313" key="2">
    <source>
        <dbReference type="EMBL" id="CED83503.1"/>
    </source>
</evidence>
<keyword evidence="1" id="KW-0812">Transmembrane</keyword>
<accession>A0A0F7SU55</accession>
<keyword evidence="1" id="KW-0472">Membrane</keyword>
<sequence length="171" mass="19401">MDPLHRSDKDSLLATTNRSFPSNLTNALEADQRSLRARRKRSTVSCRQLCVVFAAFVILLTFAGIIFIIYTVASDLYEYIREPHQFGNPLTVLESTGNDSKPELPSEKEMFGEWESIFSKVIYSNMDINSTTKIFHKTVELPISYDVISSTPLLSFHPTRILSFLSLTHPP</sequence>